<dbReference type="Gene3D" id="3.30.9.10">
    <property type="entry name" value="D-Amino Acid Oxidase, subunit A, domain 2"/>
    <property type="match status" value="1"/>
</dbReference>
<gene>
    <name evidence="3" type="ORF">ITP53_13665</name>
</gene>
<name>A0A931EWJ2_9ACTN</name>
<dbReference type="PANTHER" id="PTHR46865:SF2">
    <property type="entry name" value="MONOOXYGENASE"/>
    <property type="match status" value="1"/>
</dbReference>
<evidence type="ECO:0000256" key="1">
    <source>
        <dbReference type="SAM" id="MobiDB-lite"/>
    </source>
</evidence>
<reference evidence="3" key="1">
    <citation type="submission" date="2020-11" db="EMBL/GenBank/DDBJ databases">
        <title>Whole-genome analyses of Nonomuraea sp. K274.</title>
        <authorList>
            <person name="Veyisoglu A."/>
        </authorList>
    </citation>
    <scope>NUCLEOTIDE SEQUENCE</scope>
    <source>
        <strain evidence="3">K274</strain>
    </source>
</reference>
<feature type="compositionally biased region" description="Polar residues" evidence="1">
    <location>
        <begin position="355"/>
        <end position="366"/>
    </location>
</feature>
<dbReference type="PRINTS" id="PR00420">
    <property type="entry name" value="RNGMNOXGNASE"/>
</dbReference>
<keyword evidence="4" id="KW-1185">Reference proteome</keyword>
<evidence type="ECO:0000259" key="2">
    <source>
        <dbReference type="Pfam" id="PF01494"/>
    </source>
</evidence>
<dbReference type="Proteomes" id="UP000605361">
    <property type="component" value="Unassembled WGS sequence"/>
</dbReference>
<evidence type="ECO:0000313" key="3">
    <source>
        <dbReference type="EMBL" id="MBF8186769.1"/>
    </source>
</evidence>
<dbReference type="SUPFAM" id="SSF51905">
    <property type="entry name" value="FAD/NAD(P)-binding domain"/>
    <property type="match status" value="1"/>
</dbReference>
<dbReference type="GO" id="GO:0071949">
    <property type="term" value="F:FAD binding"/>
    <property type="evidence" value="ECO:0007669"/>
    <property type="project" value="InterPro"/>
</dbReference>
<dbReference type="InterPro" id="IPR036188">
    <property type="entry name" value="FAD/NAD-bd_sf"/>
</dbReference>
<organism evidence="3 4">
    <name type="scientific">Nonomuraea cypriaca</name>
    <dbReference type="NCBI Taxonomy" id="1187855"/>
    <lineage>
        <taxon>Bacteria</taxon>
        <taxon>Bacillati</taxon>
        <taxon>Actinomycetota</taxon>
        <taxon>Actinomycetes</taxon>
        <taxon>Streptosporangiales</taxon>
        <taxon>Streptosporangiaceae</taxon>
        <taxon>Nonomuraea</taxon>
    </lineage>
</organism>
<keyword evidence="3" id="KW-0560">Oxidoreductase</keyword>
<sequence>MMRILVSGASIGGSVLAYWLRRHGHDVTVVERAPAPRRGGQPVDIRGAALTVAARMGVLEQARALRTHMRGMSMVDGDGNEIMRSTEETISGGRLDSPDVEIVRYDLVTLLIGAGDTGHRATFRYGDSIATLTQDGEGVDVTFESGGRDRYDHVIGADSLHSNVRGLAFGEEARYIEHLGTYVSIFSAENFLDLDRWQLWHRSGATGFGILNDRDPAVMLVNLGFEAGPIDYDHHDTGQQKRLVEQHCAGVYLGPRLLEAMWKADDFYFDSMAQVKMERWSTGRVALVGDAGYCASPLSGQGTSLAMVGAYVLAEELSGSPATAYDRYEERMRPFVELNQALAVENPGQGAAPESVQTAANSITLP</sequence>
<dbReference type="GO" id="GO:0004497">
    <property type="term" value="F:monooxygenase activity"/>
    <property type="evidence" value="ECO:0007669"/>
    <property type="project" value="UniProtKB-KW"/>
</dbReference>
<feature type="domain" description="FAD-binding" evidence="2">
    <location>
        <begin position="3"/>
        <end position="336"/>
    </location>
</feature>
<feature type="region of interest" description="Disordered" evidence="1">
    <location>
        <begin position="347"/>
        <end position="366"/>
    </location>
</feature>
<proteinExistence type="predicted"/>
<dbReference type="InterPro" id="IPR051704">
    <property type="entry name" value="FAD_aromatic-hydroxylase"/>
</dbReference>
<evidence type="ECO:0000313" key="4">
    <source>
        <dbReference type="Proteomes" id="UP000605361"/>
    </source>
</evidence>
<dbReference type="InterPro" id="IPR002938">
    <property type="entry name" value="FAD-bd"/>
</dbReference>
<dbReference type="AlphaFoldDB" id="A0A931EWJ2"/>
<dbReference type="Pfam" id="PF01494">
    <property type="entry name" value="FAD_binding_3"/>
    <property type="match status" value="1"/>
</dbReference>
<dbReference type="Gene3D" id="3.50.50.60">
    <property type="entry name" value="FAD/NAD(P)-binding domain"/>
    <property type="match status" value="1"/>
</dbReference>
<dbReference type="PANTHER" id="PTHR46865">
    <property type="entry name" value="OXIDOREDUCTASE-RELATED"/>
    <property type="match status" value="1"/>
</dbReference>
<keyword evidence="3" id="KW-0503">Monooxygenase</keyword>
<dbReference type="EMBL" id="JADOGI010000033">
    <property type="protein sequence ID" value="MBF8186769.1"/>
    <property type="molecule type" value="Genomic_DNA"/>
</dbReference>
<comment type="caution">
    <text evidence="3">The sequence shown here is derived from an EMBL/GenBank/DDBJ whole genome shotgun (WGS) entry which is preliminary data.</text>
</comment>
<accession>A0A931EWJ2</accession>
<protein>
    <submittedName>
        <fullName evidence="3">FAD-dependent monooxygenase</fullName>
    </submittedName>
</protein>